<organism evidence="1 2">
    <name type="scientific">Sporomusa malonica</name>
    <dbReference type="NCBI Taxonomy" id="112901"/>
    <lineage>
        <taxon>Bacteria</taxon>
        <taxon>Bacillati</taxon>
        <taxon>Bacillota</taxon>
        <taxon>Negativicutes</taxon>
        <taxon>Selenomonadales</taxon>
        <taxon>Sporomusaceae</taxon>
        <taxon>Sporomusa</taxon>
    </lineage>
</organism>
<protein>
    <recommendedName>
        <fullName evidence="3">DUF1904 domain-containing protein</fullName>
    </recommendedName>
</protein>
<dbReference type="STRING" id="112901.SAMN04488500_101357"/>
<gene>
    <name evidence="1" type="ORF">SAMN04488500_101357</name>
</gene>
<name>A0A1W1YGQ0_9FIRM</name>
<dbReference type="EMBL" id="FWXI01000001">
    <property type="protein sequence ID" value="SMC35329.1"/>
    <property type="molecule type" value="Genomic_DNA"/>
</dbReference>
<dbReference type="Pfam" id="PF08921">
    <property type="entry name" value="DUF1904"/>
    <property type="match status" value="1"/>
</dbReference>
<dbReference type="InterPro" id="IPR014347">
    <property type="entry name" value="Tautomerase/MIF_sf"/>
</dbReference>
<sequence length="108" mass="12630">MPQIIIKGMELDKIKDISKPLVDELHVIIGCPRDYFTLEAVNSVFIMDGRQQEITPLVQVNWFDRGQEVQDQVAAAIYRHVLSAGYCHVETFFVVLQENRYYENQNHY</sequence>
<proteinExistence type="predicted"/>
<dbReference type="RefSeq" id="WP_084573862.1">
    <property type="nucleotide sequence ID" value="NZ_CP155572.1"/>
</dbReference>
<dbReference type="Gene3D" id="3.30.429.10">
    <property type="entry name" value="Macrophage Migration Inhibitory Factor"/>
    <property type="match status" value="1"/>
</dbReference>
<evidence type="ECO:0000313" key="2">
    <source>
        <dbReference type="Proteomes" id="UP000192738"/>
    </source>
</evidence>
<dbReference type="Proteomes" id="UP000192738">
    <property type="component" value="Unassembled WGS sequence"/>
</dbReference>
<evidence type="ECO:0000313" key="1">
    <source>
        <dbReference type="EMBL" id="SMC35329.1"/>
    </source>
</evidence>
<dbReference type="SUPFAM" id="SSF55331">
    <property type="entry name" value="Tautomerase/MIF"/>
    <property type="match status" value="1"/>
</dbReference>
<dbReference type="OrthoDB" id="5587545at2"/>
<dbReference type="InterPro" id="IPR015017">
    <property type="entry name" value="DUF1904"/>
</dbReference>
<evidence type="ECO:0008006" key="3">
    <source>
        <dbReference type="Google" id="ProtNLM"/>
    </source>
</evidence>
<dbReference type="AlphaFoldDB" id="A0A1W1YGQ0"/>
<keyword evidence="2" id="KW-1185">Reference proteome</keyword>
<accession>A0A1W1YGQ0</accession>
<reference evidence="1 2" key="1">
    <citation type="submission" date="2017-04" db="EMBL/GenBank/DDBJ databases">
        <authorList>
            <person name="Afonso C.L."/>
            <person name="Miller P.J."/>
            <person name="Scott M.A."/>
            <person name="Spackman E."/>
            <person name="Goraichik I."/>
            <person name="Dimitrov K.M."/>
            <person name="Suarez D.L."/>
            <person name="Swayne D.E."/>
        </authorList>
    </citation>
    <scope>NUCLEOTIDE SEQUENCE [LARGE SCALE GENOMIC DNA]</scope>
    <source>
        <strain evidence="1 2">DSM 5090</strain>
    </source>
</reference>